<dbReference type="CDD" id="cd06260">
    <property type="entry name" value="DUF820-like"/>
    <property type="match status" value="1"/>
</dbReference>
<keyword evidence="2" id="KW-0540">Nuclease</keyword>
<reference evidence="2 3" key="1">
    <citation type="submission" date="2020-02" db="EMBL/GenBank/DDBJ databases">
        <title>Genome sequences of Thiorhodococcus mannitoliphagus and Thiorhodococcus minor, purple sulfur photosynthetic bacteria in the gammaproteobacterial family, Chromatiaceae.</title>
        <authorList>
            <person name="Aviles F.A."/>
            <person name="Meyer T.E."/>
            <person name="Kyndt J.A."/>
        </authorList>
    </citation>
    <scope>NUCLEOTIDE SEQUENCE [LARGE SCALE GENOMIC DNA]</scope>
    <source>
        <strain evidence="2 3">DSM 11518</strain>
    </source>
</reference>
<dbReference type="Gene3D" id="3.90.1570.10">
    <property type="entry name" value="tt1808, chain A"/>
    <property type="match status" value="1"/>
</dbReference>
<organism evidence="2 3">
    <name type="scientific">Thiorhodococcus minor</name>
    <dbReference type="NCBI Taxonomy" id="57489"/>
    <lineage>
        <taxon>Bacteria</taxon>
        <taxon>Pseudomonadati</taxon>
        <taxon>Pseudomonadota</taxon>
        <taxon>Gammaproteobacteria</taxon>
        <taxon>Chromatiales</taxon>
        <taxon>Chromatiaceae</taxon>
        <taxon>Thiorhodococcus</taxon>
    </lineage>
</organism>
<evidence type="ECO:0000259" key="1">
    <source>
        <dbReference type="Pfam" id="PF05685"/>
    </source>
</evidence>
<dbReference type="InterPro" id="IPR012296">
    <property type="entry name" value="Nuclease_put_TT1808"/>
</dbReference>
<dbReference type="InterPro" id="IPR011335">
    <property type="entry name" value="Restrct_endonuc-II-like"/>
</dbReference>
<keyword evidence="2" id="KW-0255">Endonuclease</keyword>
<dbReference type="GO" id="GO:0004519">
    <property type="term" value="F:endonuclease activity"/>
    <property type="evidence" value="ECO:0007669"/>
    <property type="project" value="UniProtKB-KW"/>
</dbReference>
<comment type="caution">
    <text evidence="2">The sequence shown here is derived from an EMBL/GenBank/DDBJ whole genome shotgun (WGS) entry which is preliminary data.</text>
</comment>
<evidence type="ECO:0000313" key="3">
    <source>
        <dbReference type="Proteomes" id="UP000483379"/>
    </source>
</evidence>
<dbReference type="AlphaFoldDB" id="A0A6M0JUL0"/>
<dbReference type="PANTHER" id="PTHR36558:SF1">
    <property type="entry name" value="RESTRICTION ENDONUCLEASE DOMAIN-CONTAINING PROTEIN-RELATED"/>
    <property type="match status" value="1"/>
</dbReference>
<name>A0A6M0JUL0_9GAMM</name>
<sequence>MSAQALPRLTPPEYLQWERRQETRHEYVGGEIFAMTGASRAHNLICGNTFAALHGQLRRRACEVYSADMRVKVTETGLYTYPDIAALCEPPQFEDAEVDTLLNPSLIIEVLSDSTERYDRGANFAHYRNLASLSHYLLVSQSEYRVEHYVRQAGRHWLLTEYLDPEERIALTRIDCSLRLTDIYERVSFPAQSEPLPSQRPGID</sequence>
<keyword evidence="2" id="KW-0378">Hydrolase</keyword>
<dbReference type="Pfam" id="PF05685">
    <property type="entry name" value="Uma2"/>
    <property type="match status" value="1"/>
</dbReference>
<proteinExistence type="predicted"/>
<dbReference type="Proteomes" id="UP000483379">
    <property type="component" value="Unassembled WGS sequence"/>
</dbReference>
<dbReference type="RefSeq" id="WP_164451285.1">
    <property type="nucleotide sequence ID" value="NZ_JAAIJQ010000010.1"/>
</dbReference>
<dbReference type="EMBL" id="JAAIJQ010000010">
    <property type="protein sequence ID" value="NEV61240.1"/>
    <property type="molecule type" value="Genomic_DNA"/>
</dbReference>
<dbReference type="SUPFAM" id="SSF52980">
    <property type="entry name" value="Restriction endonuclease-like"/>
    <property type="match status" value="1"/>
</dbReference>
<dbReference type="PANTHER" id="PTHR36558">
    <property type="entry name" value="GLR1098 PROTEIN"/>
    <property type="match status" value="1"/>
</dbReference>
<evidence type="ECO:0000313" key="2">
    <source>
        <dbReference type="EMBL" id="NEV61240.1"/>
    </source>
</evidence>
<keyword evidence="3" id="KW-1185">Reference proteome</keyword>
<accession>A0A6M0JUL0</accession>
<protein>
    <submittedName>
        <fullName evidence="2">Uma2 family endonuclease</fullName>
    </submittedName>
</protein>
<dbReference type="InterPro" id="IPR008538">
    <property type="entry name" value="Uma2"/>
</dbReference>
<gene>
    <name evidence="2" type="ORF">G3446_04875</name>
</gene>
<feature type="domain" description="Putative restriction endonuclease" evidence="1">
    <location>
        <begin position="12"/>
        <end position="172"/>
    </location>
</feature>